<reference evidence="1 2" key="1">
    <citation type="journal article" date="2013" name="PLoS Genet.">
        <title>The genome and development-dependent transcriptomes of Pyronema confluens: a window into fungal evolution.</title>
        <authorList>
            <person name="Traeger S."/>
            <person name="Altegoer F."/>
            <person name="Freitag M."/>
            <person name="Gabaldon T."/>
            <person name="Kempken F."/>
            <person name="Kumar A."/>
            <person name="Marcet-Houben M."/>
            <person name="Poggeler S."/>
            <person name="Stajich J.E."/>
            <person name="Nowrousian M."/>
        </authorList>
    </citation>
    <scope>NUCLEOTIDE SEQUENCE [LARGE SCALE GENOMIC DNA]</scope>
    <source>
        <strain evidence="2">CBS 100304</strain>
        <tissue evidence="1">Vegetative mycelium</tissue>
    </source>
</reference>
<sequence>MQLSSRCKQGVTALFCRFGTTARRIIMAKIWRSDVPIWVLRCWASRCSAIIITVQLSSSRP</sequence>
<protein>
    <submittedName>
        <fullName evidence="1">Uncharacterized protein</fullName>
    </submittedName>
</protein>
<evidence type="ECO:0000313" key="1">
    <source>
        <dbReference type="EMBL" id="CCX33550.1"/>
    </source>
</evidence>
<dbReference type="AlphaFoldDB" id="U4LUB3"/>
<accession>U4LUB3</accession>
<dbReference type="Proteomes" id="UP000018144">
    <property type="component" value="Unassembled WGS sequence"/>
</dbReference>
<keyword evidence="2" id="KW-1185">Reference proteome</keyword>
<organism evidence="1 2">
    <name type="scientific">Pyronema omphalodes (strain CBS 100304)</name>
    <name type="common">Pyronema confluens</name>
    <dbReference type="NCBI Taxonomy" id="1076935"/>
    <lineage>
        <taxon>Eukaryota</taxon>
        <taxon>Fungi</taxon>
        <taxon>Dikarya</taxon>
        <taxon>Ascomycota</taxon>
        <taxon>Pezizomycotina</taxon>
        <taxon>Pezizomycetes</taxon>
        <taxon>Pezizales</taxon>
        <taxon>Pyronemataceae</taxon>
        <taxon>Pyronema</taxon>
    </lineage>
</organism>
<evidence type="ECO:0000313" key="2">
    <source>
        <dbReference type="Proteomes" id="UP000018144"/>
    </source>
</evidence>
<name>U4LUB3_PYROM</name>
<proteinExistence type="predicted"/>
<gene>
    <name evidence="1" type="ORF">PCON_01392</name>
</gene>
<dbReference type="EMBL" id="HF936132">
    <property type="protein sequence ID" value="CCX33550.1"/>
    <property type="molecule type" value="Genomic_DNA"/>
</dbReference>